<dbReference type="EMBL" id="KN847333">
    <property type="protein sequence ID" value="KIW47015.1"/>
    <property type="molecule type" value="Genomic_DNA"/>
</dbReference>
<dbReference type="PANTHER" id="PTHR22093">
    <property type="entry name" value="LEUKOCYTE RECEPTOR CLUSTER LRC MEMBER 1"/>
    <property type="match status" value="1"/>
</dbReference>
<feature type="region of interest" description="Disordered" evidence="1">
    <location>
        <begin position="60"/>
        <end position="100"/>
    </location>
</feature>
<feature type="compositionally biased region" description="Acidic residues" evidence="1">
    <location>
        <begin position="239"/>
        <end position="252"/>
    </location>
</feature>
<feature type="region of interest" description="Disordered" evidence="1">
    <location>
        <begin position="17"/>
        <end position="48"/>
    </location>
</feature>
<accession>A0A0D2DWN9</accession>
<feature type="compositionally biased region" description="Basic and acidic residues" evidence="1">
    <location>
        <begin position="90"/>
        <end position="100"/>
    </location>
</feature>
<dbReference type="SMART" id="SM01083">
    <property type="entry name" value="Cir_N"/>
    <property type="match status" value="1"/>
</dbReference>
<sequence length="318" mass="37430">MPLHLLGKKSWNVYNPANIERVRRDEAEAKRHEEEQEARQRDDESDNRLRLLRGEASLLQDPGSRIDLHSSSSPSYKRKRKLPGEDDTDRDIRLAKQPDVRRIDKLVDAKGNFSLIPVPESSNKKARVDEDPFTVYLSHAAGKGKNSGDKPWYSSTPGAEAGPPTRDSWGNDSPRRQEREAARVAANDPLAAMKKGVKQLREAERHRKEWMDQRERDLREVEDLARQRRRGRRKRDDLQKDDDLDSLDDFDLDQGYPKDSGRDDNDDHGPRQSREHKHHHHHRHRRHHRSRLEVEDDYDARERPKRERARIDHDRRRS</sequence>
<dbReference type="GeneID" id="27354703"/>
<feature type="compositionally biased region" description="Basic and acidic residues" evidence="1">
    <location>
        <begin position="20"/>
        <end position="48"/>
    </location>
</feature>
<evidence type="ECO:0000259" key="2">
    <source>
        <dbReference type="SMART" id="SM01083"/>
    </source>
</evidence>
<dbReference type="Proteomes" id="UP000053342">
    <property type="component" value="Unassembled WGS sequence"/>
</dbReference>
<feature type="domain" description="CBF1-interacting co-repressor CIR N-terminal" evidence="2">
    <location>
        <begin position="10"/>
        <end position="46"/>
    </location>
</feature>
<feature type="region of interest" description="Disordered" evidence="1">
    <location>
        <begin position="139"/>
        <end position="318"/>
    </location>
</feature>
<feature type="compositionally biased region" description="Basic and acidic residues" evidence="1">
    <location>
        <begin position="173"/>
        <end position="182"/>
    </location>
</feature>
<dbReference type="InterPro" id="IPR019339">
    <property type="entry name" value="CIR_N_dom"/>
</dbReference>
<dbReference type="HOGENOM" id="CLU_047019_0_1_1"/>
<feature type="compositionally biased region" description="Basic residues" evidence="1">
    <location>
        <begin position="274"/>
        <end position="290"/>
    </location>
</feature>
<reference evidence="3 4" key="1">
    <citation type="submission" date="2015-01" db="EMBL/GenBank/DDBJ databases">
        <title>The Genome Sequence of Exophiala oligosperma CBS72588.</title>
        <authorList>
            <consortium name="The Broad Institute Genomics Platform"/>
            <person name="Cuomo C."/>
            <person name="de Hoog S."/>
            <person name="Gorbushina A."/>
            <person name="Stielow B."/>
            <person name="Teixiera M."/>
            <person name="Abouelleil A."/>
            <person name="Chapman S.B."/>
            <person name="Priest M."/>
            <person name="Young S.K."/>
            <person name="Wortman J."/>
            <person name="Nusbaum C."/>
            <person name="Birren B."/>
        </authorList>
    </citation>
    <scope>NUCLEOTIDE SEQUENCE [LARGE SCALE GENOMIC DNA]</scope>
    <source>
        <strain evidence="3 4">CBS 72588</strain>
    </source>
</reference>
<proteinExistence type="predicted"/>
<dbReference type="AlphaFoldDB" id="A0A0D2DWN9"/>
<evidence type="ECO:0000313" key="3">
    <source>
        <dbReference type="EMBL" id="KIW47015.1"/>
    </source>
</evidence>
<dbReference type="OrthoDB" id="2159131at2759"/>
<name>A0A0D2DWN9_9EURO</name>
<gene>
    <name evidence="3" type="ORF">PV06_02629</name>
</gene>
<dbReference type="PANTHER" id="PTHR22093:SF0">
    <property type="entry name" value="LEUKOCYTE RECEPTOR CLUSTER MEMBER 1"/>
    <property type="match status" value="1"/>
</dbReference>
<dbReference type="RefSeq" id="XP_016267231.1">
    <property type="nucleotide sequence ID" value="XM_016403334.1"/>
</dbReference>
<feature type="compositionally biased region" description="Basic and acidic residues" evidence="1">
    <location>
        <begin position="259"/>
        <end position="273"/>
    </location>
</feature>
<organism evidence="3 4">
    <name type="scientific">Exophiala oligosperma</name>
    <dbReference type="NCBI Taxonomy" id="215243"/>
    <lineage>
        <taxon>Eukaryota</taxon>
        <taxon>Fungi</taxon>
        <taxon>Dikarya</taxon>
        <taxon>Ascomycota</taxon>
        <taxon>Pezizomycotina</taxon>
        <taxon>Eurotiomycetes</taxon>
        <taxon>Chaetothyriomycetidae</taxon>
        <taxon>Chaetothyriales</taxon>
        <taxon>Herpotrichiellaceae</taxon>
        <taxon>Exophiala</taxon>
    </lineage>
</organism>
<dbReference type="InterPro" id="IPR039875">
    <property type="entry name" value="LENG1-like"/>
</dbReference>
<feature type="compositionally biased region" description="Basic and acidic residues" evidence="1">
    <location>
        <begin position="199"/>
        <end position="226"/>
    </location>
</feature>
<evidence type="ECO:0000313" key="4">
    <source>
        <dbReference type="Proteomes" id="UP000053342"/>
    </source>
</evidence>
<keyword evidence="4" id="KW-1185">Reference proteome</keyword>
<feature type="compositionally biased region" description="Basic and acidic residues" evidence="1">
    <location>
        <begin position="300"/>
        <end position="318"/>
    </location>
</feature>
<evidence type="ECO:0000256" key="1">
    <source>
        <dbReference type="SAM" id="MobiDB-lite"/>
    </source>
</evidence>
<protein>
    <recommendedName>
        <fullName evidence="2">CBF1-interacting co-repressor CIR N-terminal domain-containing protein</fullName>
    </recommendedName>
</protein>
<dbReference type="VEuPathDB" id="FungiDB:PV06_02629"/>